<keyword evidence="6" id="KW-1185">Reference proteome</keyword>
<feature type="region of interest" description="Disordered" evidence="4">
    <location>
        <begin position="274"/>
        <end position="299"/>
    </location>
</feature>
<dbReference type="InterPro" id="IPR032675">
    <property type="entry name" value="LRR_dom_sf"/>
</dbReference>
<dbReference type="PANTHER" id="PTHR24113:SF12">
    <property type="entry name" value="RAN GTPASE-ACTIVATING PROTEIN 1"/>
    <property type="match status" value="1"/>
</dbReference>
<dbReference type="Pfam" id="PF13516">
    <property type="entry name" value="LRR_6"/>
    <property type="match status" value="2"/>
</dbReference>
<dbReference type="GO" id="GO:0031267">
    <property type="term" value="F:small GTPase binding"/>
    <property type="evidence" value="ECO:0007669"/>
    <property type="project" value="TreeGrafter"/>
</dbReference>
<dbReference type="GO" id="GO:0005096">
    <property type="term" value="F:GTPase activator activity"/>
    <property type="evidence" value="ECO:0007669"/>
    <property type="project" value="UniProtKB-KW"/>
</dbReference>
<sequence>MSVVFATGSGTGRPAVVLCNGEYSGDVGQTGGGAVAALIDGGVDTMVCSLCSSLSATACSLGNGGAMAIAKACCGGNLEKLCLENCGIGNPGATALALALGEGATAKDKQLRKLVLSGNRIGGVVACARALRNVLIRRPLEVLELSRCSVTDGDLSVISKGLVDARCRLRVLQLSGNIDLRDRGVNDLAEALRSRSEMYHGACQSSLQVDLHGCSVNTWGCRALAASVLDINNDGTHHGVGATAVVRLGTVNLGYNSIKDVGVEAMSCASLGQEYEDHKKRQSNARRQKHRQSKSPGVLDAARVHKAHEFGSGNLELRCEPTGDLPPLTGTPLYVAATAAWPDTRHDDPQAKGAPPSTPCSVVLDGNRVSDRVAAGQGGLAGLGEAALFRGCVLPETIVSNTGWTRGSFWTKTRGKRTLGSSQGCQTSNYMEGKV</sequence>
<keyword evidence="2" id="KW-0433">Leucine-rich repeat</keyword>
<keyword evidence="1" id="KW-0343">GTPase activation</keyword>
<name>D7FMX3_ECTSI</name>
<evidence type="ECO:0000256" key="4">
    <source>
        <dbReference type="SAM" id="MobiDB-lite"/>
    </source>
</evidence>
<keyword evidence="3" id="KW-0677">Repeat</keyword>
<gene>
    <name evidence="5" type="ORF">Esi_0172_0008</name>
</gene>
<reference evidence="5 6" key="1">
    <citation type="journal article" date="2010" name="Nature">
        <title>The Ectocarpus genome and the independent evolution of multicellularity in brown algae.</title>
        <authorList>
            <person name="Cock J.M."/>
            <person name="Sterck L."/>
            <person name="Rouze P."/>
            <person name="Scornet D."/>
            <person name="Allen A.E."/>
            <person name="Amoutzias G."/>
            <person name="Anthouard V."/>
            <person name="Artiguenave F."/>
            <person name="Aury J.M."/>
            <person name="Badger J.H."/>
            <person name="Beszteri B."/>
            <person name="Billiau K."/>
            <person name="Bonnet E."/>
            <person name="Bothwell J.H."/>
            <person name="Bowler C."/>
            <person name="Boyen C."/>
            <person name="Brownlee C."/>
            <person name="Carrano C.J."/>
            <person name="Charrier B."/>
            <person name="Cho G.Y."/>
            <person name="Coelho S.M."/>
            <person name="Collen J."/>
            <person name="Corre E."/>
            <person name="Da Silva C."/>
            <person name="Delage L."/>
            <person name="Delaroque N."/>
            <person name="Dittami S.M."/>
            <person name="Doulbeau S."/>
            <person name="Elias M."/>
            <person name="Farnham G."/>
            <person name="Gachon C.M."/>
            <person name="Gschloessl B."/>
            <person name="Heesch S."/>
            <person name="Jabbari K."/>
            <person name="Jubin C."/>
            <person name="Kawai H."/>
            <person name="Kimura K."/>
            <person name="Kloareg B."/>
            <person name="Kupper F.C."/>
            <person name="Lang D."/>
            <person name="Le Bail A."/>
            <person name="Leblanc C."/>
            <person name="Lerouge P."/>
            <person name="Lohr M."/>
            <person name="Lopez P.J."/>
            <person name="Martens C."/>
            <person name="Maumus F."/>
            <person name="Michel G."/>
            <person name="Miranda-Saavedra D."/>
            <person name="Morales J."/>
            <person name="Moreau H."/>
            <person name="Motomura T."/>
            <person name="Nagasato C."/>
            <person name="Napoli C.A."/>
            <person name="Nelson D.R."/>
            <person name="Nyvall-Collen P."/>
            <person name="Peters A.F."/>
            <person name="Pommier C."/>
            <person name="Potin P."/>
            <person name="Poulain J."/>
            <person name="Quesneville H."/>
            <person name="Read B."/>
            <person name="Rensing S.A."/>
            <person name="Ritter A."/>
            <person name="Rousvoal S."/>
            <person name="Samanta M."/>
            <person name="Samson G."/>
            <person name="Schroeder D.C."/>
            <person name="Segurens B."/>
            <person name="Strittmatter M."/>
            <person name="Tonon T."/>
            <person name="Tregear J.W."/>
            <person name="Valentin K."/>
            <person name="von Dassow P."/>
            <person name="Yamagishi T."/>
            <person name="Van de Peer Y."/>
            <person name="Wincker P."/>
        </authorList>
    </citation>
    <scope>NUCLEOTIDE SEQUENCE [LARGE SCALE GENOMIC DNA]</scope>
    <source>
        <strain evidence="6">Ec32 / CCAP1310/4</strain>
    </source>
</reference>
<dbReference type="EMBL" id="FN649730">
    <property type="protein sequence ID" value="CBJ30037.1"/>
    <property type="molecule type" value="Genomic_DNA"/>
</dbReference>
<dbReference type="AlphaFoldDB" id="D7FMX3"/>
<dbReference type="GO" id="GO:0048471">
    <property type="term" value="C:perinuclear region of cytoplasm"/>
    <property type="evidence" value="ECO:0007669"/>
    <property type="project" value="TreeGrafter"/>
</dbReference>
<dbReference type="InterPro" id="IPR001611">
    <property type="entry name" value="Leu-rich_rpt"/>
</dbReference>
<evidence type="ECO:0000313" key="6">
    <source>
        <dbReference type="Proteomes" id="UP000002630"/>
    </source>
</evidence>
<dbReference type="EMBL" id="FN648230">
    <property type="protein sequence ID" value="CBJ30037.1"/>
    <property type="molecule type" value="Genomic_DNA"/>
</dbReference>
<evidence type="ECO:0000256" key="3">
    <source>
        <dbReference type="ARBA" id="ARBA00022737"/>
    </source>
</evidence>
<dbReference type="Gene3D" id="3.80.10.10">
    <property type="entry name" value="Ribonuclease Inhibitor"/>
    <property type="match status" value="2"/>
</dbReference>
<protein>
    <submittedName>
        <fullName evidence="5">Similar to NLR family, pyrin domain containing 3</fullName>
    </submittedName>
</protein>
<evidence type="ECO:0000313" key="5">
    <source>
        <dbReference type="EMBL" id="CBJ30037.1"/>
    </source>
</evidence>
<feature type="compositionally biased region" description="Basic residues" evidence="4">
    <location>
        <begin position="280"/>
        <end position="293"/>
    </location>
</feature>
<proteinExistence type="predicted"/>
<dbReference type="Proteomes" id="UP000002630">
    <property type="component" value="Linkage Group LG05"/>
</dbReference>
<dbReference type="InterPro" id="IPR027038">
    <property type="entry name" value="RanGap"/>
</dbReference>
<dbReference type="GO" id="GO:0005634">
    <property type="term" value="C:nucleus"/>
    <property type="evidence" value="ECO:0007669"/>
    <property type="project" value="TreeGrafter"/>
</dbReference>
<dbReference type="InParanoid" id="D7FMX3"/>
<dbReference type="GO" id="GO:0005829">
    <property type="term" value="C:cytosol"/>
    <property type="evidence" value="ECO:0007669"/>
    <property type="project" value="TreeGrafter"/>
</dbReference>
<organism evidence="5 6">
    <name type="scientific">Ectocarpus siliculosus</name>
    <name type="common">Brown alga</name>
    <name type="synonym">Conferva siliculosa</name>
    <dbReference type="NCBI Taxonomy" id="2880"/>
    <lineage>
        <taxon>Eukaryota</taxon>
        <taxon>Sar</taxon>
        <taxon>Stramenopiles</taxon>
        <taxon>Ochrophyta</taxon>
        <taxon>PX clade</taxon>
        <taxon>Phaeophyceae</taxon>
        <taxon>Ectocarpales</taxon>
        <taxon>Ectocarpaceae</taxon>
        <taxon>Ectocarpus</taxon>
    </lineage>
</organism>
<evidence type="ECO:0000256" key="2">
    <source>
        <dbReference type="ARBA" id="ARBA00022614"/>
    </source>
</evidence>
<evidence type="ECO:0000256" key="1">
    <source>
        <dbReference type="ARBA" id="ARBA00022468"/>
    </source>
</evidence>
<accession>D7FMX3</accession>
<dbReference type="SUPFAM" id="SSF52047">
    <property type="entry name" value="RNI-like"/>
    <property type="match status" value="1"/>
</dbReference>
<dbReference type="OrthoDB" id="120976at2759"/>
<dbReference type="STRING" id="2880.D7FMX3"/>
<dbReference type="PANTHER" id="PTHR24113">
    <property type="entry name" value="RAN GTPASE-ACTIVATING PROTEIN 1"/>
    <property type="match status" value="1"/>
</dbReference>
<dbReference type="SMART" id="SM00368">
    <property type="entry name" value="LRR_RI"/>
    <property type="match status" value="5"/>
</dbReference>
<dbReference type="GO" id="GO:0006913">
    <property type="term" value="P:nucleocytoplasmic transport"/>
    <property type="evidence" value="ECO:0007669"/>
    <property type="project" value="TreeGrafter"/>
</dbReference>